<reference evidence="1 2" key="1">
    <citation type="journal article" date="2014" name="Nat. Genet.">
        <title>Genome and transcriptome of the porcine whipworm Trichuris suis.</title>
        <authorList>
            <person name="Jex A.R."/>
            <person name="Nejsum P."/>
            <person name="Schwarz E.M."/>
            <person name="Hu L."/>
            <person name="Young N.D."/>
            <person name="Hall R.S."/>
            <person name="Korhonen P.K."/>
            <person name="Liao S."/>
            <person name="Thamsborg S."/>
            <person name="Xia J."/>
            <person name="Xu P."/>
            <person name="Wang S."/>
            <person name="Scheerlinck J.P."/>
            <person name="Hofmann A."/>
            <person name="Sternberg P.W."/>
            <person name="Wang J."/>
            <person name="Gasser R.B."/>
        </authorList>
    </citation>
    <scope>NUCLEOTIDE SEQUENCE [LARGE SCALE GENOMIC DNA]</scope>
    <source>
        <strain evidence="1">DCEP-RM93M</strain>
    </source>
</reference>
<protein>
    <submittedName>
        <fullName evidence="1">Uncharacterized protein</fullName>
    </submittedName>
</protein>
<dbReference type="AlphaFoldDB" id="A0A085M527"/>
<evidence type="ECO:0000313" key="1">
    <source>
        <dbReference type="EMBL" id="KFD52323.1"/>
    </source>
</evidence>
<dbReference type="Proteomes" id="UP000030764">
    <property type="component" value="Unassembled WGS sequence"/>
</dbReference>
<name>A0A085M527_9BILA</name>
<organism evidence="1 2">
    <name type="scientific">Trichuris suis</name>
    <name type="common">pig whipworm</name>
    <dbReference type="NCBI Taxonomy" id="68888"/>
    <lineage>
        <taxon>Eukaryota</taxon>
        <taxon>Metazoa</taxon>
        <taxon>Ecdysozoa</taxon>
        <taxon>Nematoda</taxon>
        <taxon>Enoplea</taxon>
        <taxon>Dorylaimia</taxon>
        <taxon>Trichinellida</taxon>
        <taxon>Trichuridae</taxon>
        <taxon>Trichuris</taxon>
    </lineage>
</organism>
<accession>A0A085M527</accession>
<evidence type="ECO:0000313" key="2">
    <source>
        <dbReference type="Proteomes" id="UP000030764"/>
    </source>
</evidence>
<proteinExistence type="predicted"/>
<gene>
    <name evidence="1" type="ORF">M513_06704</name>
</gene>
<dbReference type="EMBL" id="KL363228">
    <property type="protein sequence ID" value="KFD52323.1"/>
    <property type="molecule type" value="Genomic_DNA"/>
</dbReference>
<sequence>MKNTEMVQSRNWWTEEYKRNQTSIFFFLSGDMQIRRR</sequence>
<keyword evidence="2" id="KW-1185">Reference proteome</keyword>